<dbReference type="GO" id="GO:0008270">
    <property type="term" value="F:zinc ion binding"/>
    <property type="evidence" value="ECO:0007669"/>
    <property type="project" value="UniProtKB-KW"/>
</dbReference>
<feature type="binding site" evidence="11">
    <location>
        <begin position="95"/>
        <end position="102"/>
    </location>
    <ligand>
        <name>ATP</name>
        <dbReference type="ChEBI" id="CHEBI:30616"/>
    </ligand>
</feature>
<comment type="function">
    <text evidence="13">DNA-dependent ATPase involved in processing of recombination intermediates, plays a role in repairing DNA breaks. Stimulates the branch migration of RecA-mediated strand transfer reactions, allowing the 3' invading strand to extend heteroduplex DNA faster. Binds ssDNA in the presence of ADP but not other nucleotides, has ATPase activity that is stimulated by ssDNA and various branched DNA structures, but inhibited by SSB. Does not have RecA's homology-searching function.</text>
</comment>
<evidence type="ECO:0000313" key="15">
    <source>
        <dbReference type="EMBL" id="CUQ88133.1"/>
    </source>
</evidence>
<dbReference type="GO" id="GO:0005829">
    <property type="term" value="C:cytosol"/>
    <property type="evidence" value="ECO:0007669"/>
    <property type="project" value="TreeGrafter"/>
</dbReference>
<dbReference type="HAMAP" id="MF_01498">
    <property type="entry name" value="RadA_bact"/>
    <property type="match status" value="1"/>
</dbReference>
<gene>
    <name evidence="11" type="primary">radA</name>
    <name evidence="15" type="ORF">ERS852540_01652</name>
</gene>
<keyword evidence="2 11" id="KW-0547">Nucleotide-binding</keyword>
<dbReference type="SUPFAM" id="SSF52540">
    <property type="entry name" value="P-loop containing nucleoside triphosphate hydrolases"/>
    <property type="match status" value="1"/>
</dbReference>
<evidence type="ECO:0000256" key="4">
    <source>
        <dbReference type="ARBA" id="ARBA00022771"/>
    </source>
</evidence>
<dbReference type="InterPro" id="IPR004504">
    <property type="entry name" value="DNA_repair_RadA"/>
</dbReference>
<dbReference type="InterPro" id="IPR020588">
    <property type="entry name" value="RecA_ATP-bd"/>
</dbReference>
<keyword evidence="8 11" id="KW-0346">Stress response</keyword>
<dbReference type="AlphaFoldDB" id="A0A174ZL09"/>
<dbReference type="InterPro" id="IPR020568">
    <property type="entry name" value="Ribosomal_Su5_D2-typ_SF"/>
</dbReference>
<keyword evidence="7 11" id="KW-0067">ATP-binding</keyword>
<dbReference type="PANTHER" id="PTHR32472">
    <property type="entry name" value="DNA REPAIR PROTEIN RADA"/>
    <property type="match status" value="1"/>
</dbReference>
<dbReference type="PRINTS" id="PR01874">
    <property type="entry name" value="DNAREPAIRADA"/>
</dbReference>
<dbReference type="InterPro" id="IPR003593">
    <property type="entry name" value="AAA+_ATPase"/>
</dbReference>
<reference evidence="15 16" key="1">
    <citation type="submission" date="2015-09" db="EMBL/GenBank/DDBJ databases">
        <authorList>
            <consortium name="Pathogen Informatics"/>
        </authorList>
    </citation>
    <scope>NUCLEOTIDE SEQUENCE [LARGE SCALE GENOMIC DNA]</scope>
    <source>
        <strain evidence="15 16">2789STDY5834928</strain>
    </source>
</reference>
<comment type="domain">
    <text evidence="11">The middle region has homology to RecA with ATPase motifs including the RadA KNRFG motif, while the C-terminus is homologous to Lon protease.</text>
</comment>
<dbReference type="GO" id="GO:0004252">
    <property type="term" value="F:serine-type endopeptidase activity"/>
    <property type="evidence" value="ECO:0007669"/>
    <property type="project" value="InterPro"/>
</dbReference>
<dbReference type="InterPro" id="IPR014721">
    <property type="entry name" value="Ribsml_uS5_D2-typ_fold_subgr"/>
</dbReference>
<keyword evidence="6 13" id="KW-0862">Zinc</keyword>
<keyword evidence="10 11" id="KW-0234">DNA repair</keyword>
<evidence type="ECO:0000256" key="7">
    <source>
        <dbReference type="ARBA" id="ARBA00022840"/>
    </source>
</evidence>
<dbReference type="SUPFAM" id="SSF54211">
    <property type="entry name" value="Ribosomal protein S5 domain 2-like"/>
    <property type="match status" value="1"/>
</dbReference>
<dbReference type="NCBIfam" id="TIGR00416">
    <property type="entry name" value="sms"/>
    <property type="match status" value="1"/>
</dbReference>
<dbReference type="InterPro" id="IPR041166">
    <property type="entry name" value="Rubredoxin_2"/>
</dbReference>
<feature type="region of interest" description="Lon-protease-like" evidence="11">
    <location>
        <begin position="350"/>
        <end position="465"/>
    </location>
</feature>
<feature type="domain" description="RecA family profile 1" evidence="14">
    <location>
        <begin position="66"/>
        <end position="214"/>
    </location>
</feature>
<dbReference type="GO" id="GO:0003684">
    <property type="term" value="F:damaged DNA binding"/>
    <property type="evidence" value="ECO:0007669"/>
    <property type="project" value="InterPro"/>
</dbReference>
<dbReference type="InterPro" id="IPR027417">
    <property type="entry name" value="P-loop_NTPase"/>
</dbReference>
<keyword evidence="3 11" id="KW-0227">DNA damage</keyword>
<protein>
    <recommendedName>
        <fullName evidence="11 12">DNA repair protein RadA</fullName>
    </recommendedName>
</protein>
<evidence type="ECO:0000256" key="1">
    <source>
        <dbReference type="ARBA" id="ARBA00022723"/>
    </source>
</evidence>
<evidence type="ECO:0000256" key="10">
    <source>
        <dbReference type="ARBA" id="ARBA00023204"/>
    </source>
</evidence>
<accession>A0A174ZL09</accession>
<dbReference type="SMART" id="SM00382">
    <property type="entry name" value="AAA"/>
    <property type="match status" value="1"/>
</dbReference>
<dbReference type="InterPro" id="IPR008269">
    <property type="entry name" value="Lon_proteolytic"/>
</dbReference>
<dbReference type="Pfam" id="PF18073">
    <property type="entry name" value="Zn_ribbon_LapB"/>
    <property type="match status" value="1"/>
</dbReference>
<evidence type="ECO:0000259" key="14">
    <source>
        <dbReference type="PROSITE" id="PS50162"/>
    </source>
</evidence>
<keyword evidence="9 11" id="KW-0238">DNA-binding</keyword>
<keyword evidence="5" id="KW-0378">Hydrolase</keyword>
<dbReference type="GO" id="GO:0004176">
    <property type="term" value="F:ATP-dependent peptidase activity"/>
    <property type="evidence" value="ECO:0007669"/>
    <property type="project" value="InterPro"/>
</dbReference>
<dbReference type="FunFam" id="3.40.50.300:FF:000050">
    <property type="entry name" value="DNA repair protein RadA"/>
    <property type="match status" value="1"/>
</dbReference>
<dbReference type="CDD" id="cd01121">
    <property type="entry name" value="RadA_SMS_N"/>
    <property type="match status" value="1"/>
</dbReference>
<dbReference type="Proteomes" id="UP000095662">
    <property type="component" value="Unassembled WGS sequence"/>
</dbReference>
<evidence type="ECO:0000256" key="13">
    <source>
        <dbReference type="RuleBase" id="RU003555"/>
    </source>
</evidence>
<dbReference type="Pfam" id="PF05362">
    <property type="entry name" value="Lon_C"/>
    <property type="match status" value="1"/>
</dbReference>
<keyword evidence="1 11" id="KW-0479">Metal-binding</keyword>
<dbReference type="EMBL" id="CZBY01000013">
    <property type="protein sequence ID" value="CUQ88133.1"/>
    <property type="molecule type" value="Genomic_DNA"/>
</dbReference>
<sequence length="465" mass="50295">MAKSKSVYICSECGQEYPKWSGRCNACGAWNTLEETLIQPKSHGLARSTGGGRLPLSSINNLSFSDETRYKTGMSELDRVLGGGLVKGSLVLLGGDPGIGKSTLLLQICGCLAQDKTVLYISGEESERQIKLRADRLGVASDGLYISACTDCDTIIEGVRENKPDVVIIDSIQTMQLTELQSVPGSLVQVRECTSAFMQMAKSLEVAVFLVGHVNKDGGIAGPKVLEHIVDTVLYFEGDKQLSYRILRAAKNRFGSTNEIGVFEMQDKGLEQVENPSAMLLLGRPAGVSGITVLCTVEGTRPILAEVQALVSKTSFSAPRRMTTGFDYSRLCVLLAVLEKRTGYNFGGYDVYINVIGGLKIDEPASDLAIALALYSGLRDIPIGDDVAMFGEVGLGGEIRAVSHIRERVREAARMGFSKCIVPKSSLKNLDKSENYGISIYGVANLQQAFKVLEMFTKESEGNKE</sequence>
<evidence type="ECO:0000256" key="3">
    <source>
        <dbReference type="ARBA" id="ARBA00022763"/>
    </source>
</evidence>
<dbReference type="Gene3D" id="3.40.50.300">
    <property type="entry name" value="P-loop containing nucleotide triphosphate hydrolases"/>
    <property type="match status" value="1"/>
</dbReference>
<evidence type="ECO:0000256" key="9">
    <source>
        <dbReference type="ARBA" id="ARBA00023125"/>
    </source>
</evidence>
<evidence type="ECO:0000256" key="12">
    <source>
        <dbReference type="NCBIfam" id="TIGR00416"/>
    </source>
</evidence>
<dbReference type="GO" id="GO:0140664">
    <property type="term" value="F:ATP-dependent DNA damage sensor activity"/>
    <property type="evidence" value="ECO:0007669"/>
    <property type="project" value="InterPro"/>
</dbReference>
<evidence type="ECO:0000256" key="8">
    <source>
        <dbReference type="ARBA" id="ARBA00023016"/>
    </source>
</evidence>
<name>A0A174ZL09_9FIRM</name>
<dbReference type="GO" id="GO:0000725">
    <property type="term" value="P:recombinational repair"/>
    <property type="evidence" value="ECO:0007669"/>
    <property type="project" value="UniProtKB-UniRule"/>
</dbReference>
<dbReference type="STRING" id="39492.ERS852540_01652"/>
<dbReference type="OrthoDB" id="9803906at2"/>
<proteinExistence type="inferred from homology"/>
<feature type="short sequence motif" description="RadA KNRFG motif" evidence="11">
    <location>
        <begin position="251"/>
        <end position="255"/>
    </location>
</feature>
<dbReference type="PANTHER" id="PTHR32472:SF10">
    <property type="entry name" value="DNA REPAIR PROTEIN RADA-LIKE PROTEIN"/>
    <property type="match status" value="1"/>
</dbReference>
<dbReference type="GO" id="GO:0006508">
    <property type="term" value="P:proteolysis"/>
    <property type="evidence" value="ECO:0007669"/>
    <property type="project" value="InterPro"/>
</dbReference>
<dbReference type="Gene3D" id="3.30.230.10">
    <property type="match status" value="1"/>
</dbReference>
<comment type="function">
    <text evidence="11">Plays a role in repairing double-strand DNA breaks, probably involving stabilizing or processing branched DNA or blocked replication forks.</text>
</comment>
<keyword evidence="4 13" id="KW-0863">Zinc-finger</keyword>
<dbReference type="PROSITE" id="PS50162">
    <property type="entry name" value="RECA_2"/>
    <property type="match status" value="1"/>
</dbReference>
<evidence type="ECO:0000256" key="5">
    <source>
        <dbReference type="ARBA" id="ARBA00022801"/>
    </source>
</evidence>
<evidence type="ECO:0000256" key="6">
    <source>
        <dbReference type="ARBA" id="ARBA00022833"/>
    </source>
</evidence>
<organism evidence="15 16">
    <name type="scientific">[Eubacterium] siraeum</name>
    <dbReference type="NCBI Taxonomy" id="39492"/>
    <lineage>
        <taxon>Bacteria</taxon>
        <taxon>Bacillati</taxon>
        <taxon>Bacillota</taxon>
        <taxon>Clostridia</taxon>
        <taxon>Eubacteriales</taxon>
        <taxon>Oscillospiraceae</taxon>
        <taxon>Oscillospiraceae incertae sedis</taxon>
    </lineage>
</organism>
<dbReference type="Pfam" id="PF13481">
    <property type="entry name" value="AAA_25"/>
    <property type="match status" value="1"/>
</dbReference>
<dbReference type="GO" id="GO:0005524">
    <property type="term" value="F:ATP binding"/>
    <property type="evidence" value="ECO:0007669"/>
    <property type="project" value="UniProtKB-UniRule"/>
</dbReference>
<evidence type="ECO:0000256" key="2">
    <source>
        <dbReference type="ARBA" id="ARBA00022741"/>
    </source>
</evidence>
<comment type="similarity">
    <text evidence="11 13">Belongs to the RecA family. RadA subfamily.</text>
</comment>
<evidence type="ECO:0000256" key="11">
    <source>
        <dbReference type="HAMAP-Rule" id="MF_01498"/>
    </source>
</evidence>
<evidence type="ECO:0000313" key="16">
    <source>
        <dbReference type="Proteomes" id="UP000095662"/>
    </source>
</evidence>